<dbReference type="GO" id="GO:0032259">
    <property type="term" value="P:methylation"/>
    <property type="evidence" value="ECO:0007669"/>
    <property type="project" value="UniProtKB-KW"/>
</dbReference>
<organism evidence="2 3">
    <name type="scientific">Vagococcus allomyrinae</name>
    <dbReference type="NCBI Taxonomy" id="2794353"/>
    <lineage>
        <taxon>Bacteria</taxon>
        <taxon>Bacillati</taxon>
        <taxon>Bacillota</taxon>
        <taxon>Bacilli</taxon>
        <taxon>Lactobacillales</taxon>
        <taxon>Enterococcaceae</taxon>
        <taxon>Vagococcus</taxon>
    </lineage>
</organism>
<keyword evidence="2" id="KW-0489">Methyltransferase</keyword>
<dbReference type="InterPro" id="IPR029063">
    <property type="entry name" value="SAM-dependent_MTases_sf"/>
</dbReference>
<protein>
    <submittedName>
        <fullName evidence="2">Methyltransferase domain-containing protein</fullName>
    </submittedName>
</protein>
<comment type="caution">
    <text evidence="2">The sequence shown here is derived from an EMBL/GenBank/DDBJ whole genome shotgun (WGS) entry which is preliminary data.</text>
</comment>
<name>A0A940PB45_9ENTE</name>
<sequence>MTLKDSWNSQLYDQQHQFVSRHGESLIDLLKPKPGEKILDIGCGTGDLAQEITTYGASIVGVDKSLNMVNQARKKFPDLTFQAGDATELTFSNEFDAVFSNATLHWVKEPEKALSSIFQSLKKGGRLVAELGGQGNCQTLTDSLIRGFEKTDIVYNQEFFPWFFPSIGDYLVLMEKSGFNVIYGCYFDRPTPLVDDQGLENWLNMFASSFFEGVSDTEKREIVKQVQIDLAPKLYQDNQWILDYKRIRVIGIKD</sequence>
<reference evidence="2" key="1">
    <citation type="submission" date="2020-12" db="EMBL/GenBank/DDBJ databases">
        <title>Vagococcus allomyrinae sp. nov. and Enterococcus lavae sp. nov., isolated from the larvae of Allomyrina dichotoma.</title>
        <authorList>
            <person name="Lee S.D."/>
        </authorList>
    </citation>
    <scope>NUCLEOTIDE SEQUENCE</scope>
    <source>
        <strain evidence="2">BWB3-3</strain>
    </source>
</reference>
<keyword evidence="3" id="KW-1185">Reference proteome</keyword>
<dbReference type="Pfam" id="PF08241">
    <property type="entry name" value="Methyltransf_11"/>
    <property type="match status" value="1"/>
</dbReference>
<dbReference type="SUPFAM" id="SSF53335">
    <property type="entry name" value="S-adenosyl-L-methionine-dependent methyltransferases"/>
    <property type="match status" value="1"/>
</dbReference>
<dbReference type="PANTHER" id="PTHR43861">
    <property type="entry name" value="TRANS-ACONITATE 2-METHYLTRANSFERASE-RELATED"/>
    <property type="match status" value="1"/>
</dbReference>
<dbReference type="PANTHER" id="PTHR43861:SF1">
    <property type="entry name" value="TRANS-ACONITATE 2-METHYLTRANSFERASE"/>
    <property type="match status" value="1"/>
</dbReference>
<dbReference type="InterPro" id="IPR013216">
    <property type="entry name" value="Methyltransf_11"/>
</dbReference>
<gene>
    <name evidence="2" type="ORF">I6N95_07130</name>
</gene>
<feature type="domain" description="Methyltransferase type 11" evidence="1">
    <location>
        <begin position="39"/>
        <end position="128"/>
    </location>
</feature>
<accession>A0A940PB45</accession>
<keyword evidence="2" id="KW-0808">Transferase</keyword>
<dbReference type="AlphaFoldDB" id="A0A940PB45"/>
<dbReference type="RefSeq" id="WP_209526151.1">
    <property type="nucleotide sequence ID" value="NZ_JAEEGA010000004.1"/>
</dbReference>
<evidence type="ECO:0000313" key="3">
    <source>
        <dbReference type="Proteomes" id="UP000674938"/>
    </source>
</evidence>
<dbReference type="CDD" id="cd02440">
    <property type="entry name" value="AdoMet_MTases"/>
    <property type="match status" value="1"/>
</dbReference>
<dbReference type="GO" id="GO:0008757">
    <property type="term" value="F:S-adenosylmethionine-dependent methyltransferase activity"/>
    <property type="evidence" value="ECO:0007669"/>
    <property type="project" value="InterPro"/>
</dbReference>
<dbReference type="EMBL" id="JAEEGA010000004">
    <property type="protein sequence ID" value="MBP1040773.1"/>
    <property type="molecule type" value="Genomic_DNA"/>
</dbReference>
<evidence type="ECO:0000313" key="2">
    <source>
        <dbReference type="EMBL" id="MBP1040773.1"/>
    </source>
</evidence>
<dbReference type="Proteomes" id="UP000674938">
    <property type="component" value="Unassembled WGS sequence"/>
</dbReference>
<proteinExistence type="predicted"/>
<dbReference type="Gene3D" id="3.40.50.150">
    <property type="entry name" value="Vaccinia Virus protein VP39"/>
    <property type="match status" value="1"/>
</dbReference>
<evidence type="ECO:0000259" key="1">
    <source>
        <dbReference type="Pfam" id="PF08241"/>
    </source>
</evidence>